<sequence>MSSFLTNFSFSKKEDNKFDISSIFISFITVCALSTFCGLIFVVNFTGWFVISFIGGTITKGRQELFNYLSGKSWKKNNLDNMLDHRLNSRHLGHFEEFHSSSLDSLPSIPSYRSTPKSNKSIINSNKFDSLLSLDFSFIGLTGDSKSNKPQKNLKVLPPSEYSQKRNEKRTKSMKERHSPEVPSQLGPNRPKEWKSAVDYYPSERHSHQPKSKSKLSVTDKMIESTAAYRVGKKCNGWINGDAEEYAIKKQQQQMDSMMDCTNFNSYDDPFYSNEPIKDLNVRLDQERPKITKKNRRNSLKSPSSSLQHARQYLTILLKIKRGMNL</sequence>
<dbReference type="AlphaFoldDB" id="A0A9N9BC59"/>
<proteinExistence type="predicted"/>
<keyword evidence="2" id="KW-1133">Transmembrane helix</keyword>
<keyword evidence="4" id="KW-1185">Reference proteome</keyword>
<dbReference type="EMBL" id="CAJVPP010001586">
    <property type="protein sequence ID" value="CAG8563092.1"/>
    <property type="molecule type" value="Genomic_DNA"/>
</dbReference>
<evidence type="ECO:0000313" key="3">
    <source>
        <dbReference type="EMBL" id="CAG8563092.1"/>
    </source>
</evidence>
<feature type="compositionally biased region" description="Basic and acidic residues" evidence="1">
    <location>
        <begin position="163"/>
        <end position="180"/>
    </location>
</feature>
<dbReference type="Proteomes" id="UP000789375">
    <property type="component" value="Unassembled WGS sequence"/>
</dbReference>
<evidence type="ECO:0000256" key="2">
    <source>
        <dbReference type="SAM" id="Phobius"/>
    </source>
</evidence>
<accession>A0A9N9BC59</accession>
<keyword evidence="2" id="KW-0472">Membrane</keyword>
<evidence type="ECO:0000256" key="1">
    <source>
        <dbReference type="SAM" id="MobiDB-lite"/>
    </source>
</evidence>
<keyword evidence="2" id="KW-0812">Transmembrane</keyword>
<reference evidence="3" key="1">
    <citation type="submission" date="2021-06" db="EMBL/GenBank/DDBJ databases">
        <authorList>
            <person name="Kallberg Y."/>
            <person name="Tangrot J."/>
            <person name="Rosling A."/>
        </authorList>
    </citation>
    <scope>NUCLEOTIDE SEQUENCE</scope>
    <source>
        <strain evidence="3">87-6 pot B 2015</strain>
    </source>
</reference>
<gene>
    <name evidence="3" type="ORF">FMOSSE_LOCUS7058</name>
</gene>
<evidence type="ECO:0000313" key="4">
    <source>
        <dbReference type="Proteomes" id="UP000789375"/>
    </source>
</evidence>
<protein>
    <submittedName>
        <fullName evidence="3">12142_t:CDS:1</fullName>
    </submittedName>
</protein>
<name>A0A9N9BC59_FUNMO</name>
<feature type="transmembrane region" description="Helical" evidence="2">
    <location>
        <begin position="20"/>
        <end position="53"/>
    </location>
</feature>
<organism evidence="3 4">
    <name type="scientific">Funneliformis mosseae</name>
    <name type="common">Endomycorrhizal fungus</name>
    <name type="synonym">Glomus mosseae</name>
    <dbReference type="NCBI Taxonomy" id="27381"/>
    <lineage>
        <taxon>Eukaryota</taxon>
        <taxon>Fungi</taxon>
        <taxon>Fungi incertae sedis</taxon>
        <taxon>Mucoromycota</taxon>
        <taxon>Glomeromycotina</taxon>
        <taxon>Glomeromycetes</taxon>
        <taxon>Glomerales</taxon>
        <taxon>Glomeraceae</taxon>
        <taxon>Funneliformis</taxon>
    </lineage>
</organism>
<feature type="region of interest" description="Disordered" evidence="1">
    <location>
        <begin position="147"/>
        <end position="194"/>
    </location>
</feature>
<comment type="caution">
    <text evidence="3">The sequence shown here is derived from an EMBL/GenBank/DDBJ whole genome shotgun (WGS) entry which is preliminary data.</text>
</comment>